<evidence type="ECO:0000313" key="1">
    <source>
        <dbReference type="EMBL" id="TWT28586.1"/>
    </source>
</evidence>
<sequence>MGLRILDRMLRKASNKDASLHDRALDRGLAHLGDRLGLDAPPNDEPRRRAIAVVNAKPTHALARSLYYAPDMDGQADPGEVVWIMVNTNGPDKPPMERAIVVVGRAAHNILGLLISPDDAHKEEHNWLDIGAGAWDEASRQCWVRLDKVLEVPELHIRRQGAIIPRQRFERIANRLRKEYGWG</sequence>
<proteinExistence type="predicted"/>
<keyword evidence="2" id="KW-1185">Reference proteome</keyword>
<dbReference type="InterPro" id="IPR003477">
    <property type="entry name" value="PemK-like"/>
</dbReference>
<dbReference type="SUPFAM" id="SSF50118">
    <property type="entry name" value="Cell growth inhibitor/plasmid maintenance toxic component"/>
    <property type="match status" value="1"/>
</dbReference>
<dbReference type="OrthoDB" id="5184628at2"/>
<comment type="caution">
    <text evidence="1">The sequence shown here is derived from an EMBL/GenBank/DDBJ whole genome shotgun (WGS) entry which is preliminary data.</text>
</comment>
<name>A0A5C5UQY8_9CORY</name>
<reference evidence="1 2" key="1">
    <citation type="submission" date="2019-08" db="EMBL/GenBank/DDBJ databases">
        <authorList>
            <person name="Lei W."/>
        </authorList>
    </citation>
    <scope>NUCLEOTIDE SEQUENCE [LARGE SCALE GENOMIC DNA]</scope>
    <source>
        <strain evidence="1 2">CCUG 58627</strain>
    </source>
</reference>
<organism evidence="1 2">
    <name type="scientific">Corynebacterium canis</name>
    <dbReference type="NCBI Taxonomy" id="679663"/>
    <lineage>
        <taxon>Bacteria</taxon>
        <taxon>Bacillati</taxon>
        <taxon>Actinomycetota</taxon>
        <taxon>Actinomycetes</taxon>
        <taxon>Mycobacteriales</taxon>
        <taxon>Corynebacteriaceae</taxon>
        <taxon>Corynebacterium</taxon>
    </lineage>
</organism>
<dbReference type="Pfam" id="PF02452">
    <property type="entry name" value="PemK_toxin"/>
    <property type="match status" value="1"/>
</dbReference>
<dbReference type="EMBL" id="VOHM01000004">
    <property type="protein sequence ID" value="TWT28586.1"/>
    <property type="molecule type" value="Genomic_DNA"/>
</dbReference>
<dbReference type="AlphaFoldDB" id="A0A5C5UQY8"/>
<dbReference type="Proteomes" id="UP000320791">
    <property type="component" value="Unassembled WGS sequence"/>
</dbReference>
<protein>
    <submittedName>
        <fullName evidence="1">Type II toxin-antitoxin system PemK/MazF family toxin</fullName>
    </submittedName>
</protein>
<dbReference type="GO" id="GO:0003677">
    <property type="term" value="F:DNA binding"/>
    <property type="evidence" value="ECO:0007669"/>
    <property type="project" value="InterPro"/>
</dbReference>
<accession>A0A5C5UQY8</accession>
<evidence type="ECO:0000313" key="2">
    <source>
        <dbReference type="Proteomes" id="UP000320791"/>
    </source>
</evidence>
<gene>
    <name evidence="1" type="ORF">FRX94_02555</name>
</gene>